<dbReference type="PANTHER" id="PTHR14240:SF1">
    <property type="entry name" value="PROTEIN FANTOM-RELATED"/>
    <property type="match status" value="1"/>
</dbReference>
<dbReference type="AlphaFoldDB" id="A0A8K9XSN3"/>
<reference evidence="1" key="3">
    <citation type="submission" date="2025-09" db="UniProtKB">
        <authorList>
            <consortium name="Ensembl"/>
        </authorList>
    </citation>
    <scope>IDENTIFICATION</scope>
</reference>
<dbReference type="Ensembl" id="ENSOMYT00000124483.1">
    <property type="protein sequence ID" value="ENSOMYP00000137019.1"/>
    <property type="gene ID" value="ENSOMYG00000055815.1"/>
</dbReference>
<keyword evidence="2" id="KW-1185">Reference proteome</keyword>
<accession>A0A8K9XSN3</accession>
<evidence type="ECO:0000313" key="1">
    <source>
        <dbReference type="Ensembl" id="ENSOMYP00000137019.1"/>
    </source>
</evidence>
<dbReference type="GO" id="GO:0032391">
    <property type="term" value="C:photoreceptor connecting cilium"/>
    <property type="evidence" value="ECO:0007669"/>
    <property type="project" value="TreeGrafter"/>
</dbReference>
<dbReference type="Proteomes" id="UP000694395">
    <property type="component" value="Chromosome 21"/>
</dbReference>
<dbReference type="GO" id="GO:1905515">
    <property type="term" value="P:non-motile cilium assembly"/>
    <property type="evidence" value="ECO:0007669"/>
    <property type="project" value="TreeGrafter"/>
</dbReference>
<dbReference type="InterPro" id="IPR031139">
    <property type="entry name" value="RPGRIP1_fam"/>
</dbReference>
<dbReference type="GO" id="GO:0046548">
    <property type="term" value="P:retinal rod cell development"/>
    <property type="evidence" value="ECO:0007669"/>
    <property type="project" value="TreeGrafter"/>
</dbReference>
<reference evidence="1" key="2">
    <citation type="submission" date="2025-08" db="UniProtKB">
        <authorList>
            <consortium name="Ensembl"/>
        </authorList>
    </citation>
    <scope>IDENTIFICATION</scope>
</reference>
<organism evidence="1 2">
    <name type="scientific">Oncorhynchus mykiss</name>
    <name type="common">Rainbow trout</name>
    <name type="synonym">Salmo gairdneri</name>
    <dbReference type="NCBI Taxonomy" id="8022"/>
    <lineage>
        <taxon>Eukaryota</taxon>
        <taxon>Metazoa</taxon>
        <taxon>Chordata</taxon>
        <taxon>Craniata</taxon>
        <taxon>Vertebrata</taxon>
        <taxon>Euteleostomi</taxon>
        <taxon>Actinopterygii</taxon>
        <taxon>Neopterygii</taxon>
        <taxon>Teleostei</taxon>
        <taxon>Protacanthopterygii</taxon>
        <taxon>Salmoniformes</taxon>
        <taxon>Salmonidae</taxon>
        <taxon>Salmoninae</taxon>
        <taxon>Oncorhynchus</taxon>
    </lineage>
</organism>
<sequence length="83" mass="9931">MSLTVDETAGDLPVRDVGLMRGGLMPTVPDRQRVFQVPREQLEDQCFRLQEENNLLRQHTRTQEQRLRRYFSNETRFFLFCIT</sequence>
<dbReference type="PANTHER" id="PTHR14240">
    <property type="entry name" value="RETINITIS PIGMENTOSA GTPASE REGULATOR-INTERACTING PROTEIN"/>
    <property type="match status" value="1"/>
</dbReference>
<dbReference type="GeneTree" id="ENSGT01060000253413"/>
<proteinExistence type="predicted"/>
<evidence type="ECO:0000313" key="2">
    <source>
        <dbReference type="Proteomes" id="UP000694395"/>
    </source>
</evidence>
<name>A0A8K9XSN3_ONCMY</name>
<protein>
    <submittedName>
        <fullName evidence="1">Uncharacterized protein</fullName>
    </submittedName>
</protein>
<reference evidence="1" key="1">
    <citation type="submission" date="2020-07" db="EMBL/GenBank/DDBJ databases">
        <title>A long reads based de novo assembly of the rainbow trout Arlee double haploid line genome.</title>
        <authorList>
            <person name="Gao G."/>
            <person name="Palti Y."/>
        </authorList>
    </citation>
    <scope>NUCLEOTIDE SEQUENCE [LARGE SCALE GENOMIC DNA]</scope>
</reference>